<keyword evidence="7" id="KW-0804">Transcription</keyword>
<dbReference type="GO" id="GO:0006281">
    <property type="term" value="P:DNA repair"/>
    <property type="evidence" value="ECO:0007669"/>
    <property type="project" value="UniProtKB-KW"/>
</dbReference>
<dbReference type="GO" id="GO:0006260">
    <property type="term" value="P:DNA replication"/>
    <property type="evidence" value="ECO:0007669"/>
    <property type="project" value="UniProtKB-KW"/>
</dbReference>
<gene>
    <name evidence="12" type="ORF">PPRIM_AZ9-3.1.T0460166</name>
</gene>
<dbReference type="FunFam" id="2.30.29.220:FF:000004">
    <property type="entry name" value="FACT complex subunit SSRP1"/>
    <property type="match status" value="1"/>
</dbReference>
<evidence type="ECO:0000259" key="11">
    <source>
        <dbReference type="SMART" id="SM01287"/>
    </source>
</evidence>
<keyword evidence="13" id="KW-1185">Reference proteome</keyword>
<comment type="caution">
    <text evidence="12">The sequence shown here is derived from an EMBL/GenBank/DDBJ whole genome shotgun (WGS) entry which is preliminary data.</text>
</comment>
<dbReference type="InterPro" id="IPR048993">
    <property type="entry name" value="SSRP1-like_PH1"/>
</dbReference>
<keyword evidence="8" id="KW-0234">DNA repair</keyword>
<dbReference type="SMART" id="SM01287">
    <property type="entry name" value="Rtt106"/>
    <property type="match status" value="1"/>
</dbReference>
<evidence type="ECO:0000256" key="9">
    <source>
        <dbReference type="ARBA" id="ARBA00023242"/>
    </source>
</evidence>
<evidence type="ECO:0000256" key="5">
    <source>
        <dbReference type="ARBA" id="ARBA00022763"/>
    </source>
</evidence>
<dbReference type="CDD" id="cd13231">
    <property type="entry name" value="PH2_SSRP1-like"/>
    <property type="match status" value="1"/>
</dbReference>
<dbReference type="FunFam" id="2.30.29.150:FF:000001">
    <property type="entry name" value="Fact complex subunit ssrp1"/>
    <property type="match status" value="1"/>
</dbReference>
<feature type="domain" description="Histone chaperone RTT106/FACT complex subunit SPT16-like middle" evidence="11">
    <location>
        <begin position="272"/>
        <end position="363"/>
    </location>
</feature>
<evidence type="ECO:0000256" key="1">
    <source>
        <dbReference type="ARBA" id="ARBA00004286"/>
    </source>
</evidence>
<evidence type="ECO:0000256" key="6">
    <source>
        <dbReference type="ARBA" id="ARBA00023015"/>
    </source>
</evidence>
<feature type="compositionally biased region" description="Acidic residues" evidence="10">
    <location>
        <begin position="96"/>
        <end position="108"/>
    </location>
</feature>
<keyword evidence="9" id="KW-0539">Nucleus</keyword>
<dbReference type="Pfam" id="PF03531">
    <property type="entry name" value="SSrecog"/>
    <property type="match status" value="1"/>
</dbReference>
<keyword evidence="3" id="KW-0158">Chromosome</keyword>
<name>A0A8S1LZ35_PARPR</name>
<dbReference type="InterPro" id="IPR050454">
    <property type="entry name" value="RTT106/SSRP1_HistChap/FACT"/>
</dbReference>
<keyword evidence="4" id="KW-0235">DNA replication</keyword>
<dbReference type="PANTHER" id="PTHR45849">
    <property type="entry name" value="FACT COMPLEX SUBUNIT SSRP1"/>
    <property type="match status" value="1"/>
</dbReference>
<dbReference type="GO" id="GO:0042393">
    <property type="term" value="F:histone binding"/>
    <property type="evidence" value="ECO:0007669"/>
    <property type="project" value="TreeGrafter"/>
</dbReference>
<sequence length="434" mass="50249">MSDQCTKGTNWGVVSIDDKNLCMKYNQSNIIKLPLKKVVNSNTQKNDIVLQLSTDDYGENDDMLCEVRFYIPPQEQKLKQDKEKKKQENEDNQNSMEEEEDEADEDAEPTFQQKLQNEILTKAKIGQSSADSILTIHDVPLIVPRGKYTMDFFKKDIRFHGNTYQFTTDYKGISRFFLLPMPDEINLSFVIGLENPFKQGQTTYNFLVMQFKKDFENEIKLKYSRQKLDEIGWKGIKEEYSGPLYDIVCEVLSEITGIKVVSPKNFKSKNGLFCLRCSVGPHSGFLFPLEKSLIYLQKPVLHIKHEEIKEVIFQRIGSTNLNKFFDVKIVYKNQNQLFSGIERDELDNLTQYFQQKKIAVRKLQDEVPHLPLDDSDDEEDDDDSRQKKKNKTNIDPNNMDSDDDDDDFHAGDDDEDGSESEGSDEPESASRNQK</sequence>
<feature type="compositionally biased region" description="Acidic residues" evidence="10">
    <location>
        <begin position="373"/>
        <end position="383"/>
    </location>
</feature>
<accession>A0A8S1LZ35</accession>
<reference evidence="12" key="1">
    <citation type="submission" date="2021-01" db="EMBL/GenBank/DDBJ databases">
        <authorList>
            <consortium name="Genoscope - CEA"/>
            <person name="William W."/>
        </authorList>
    </citation>
    <scope>NUCLEOTIDE SEQUENCE</scope>
</reference>
<dbReference type="AlphaFoldDB" id="A0A8S1LZ35"/>
<dbReference type="GO" id="GO:0035101">
    <property type="term" value="C:FACT complex"/>
    <property type="evidence" value="ECO:0007669"/>
    <property type="project" value="TreeGrafter"/>
</dbReference>
<proteinExistence type="inferred from homology"/>
<evidence type="ECO:0000256" key="2">
    <source>
        <dbReference type="ARBA" id="ARBA00010060"/>
    </source>
</evidence>
<evidence type="ECO:0000313" key="13">
    <source>
        <dbReference type="Proteomes" id="UP000688137"/>
    </source>
</evidence>
<organism evidence="12 13">
    <name type="scientific">Paramecium primaurelia</name>
    <dbReference type="NCBI Taxonomy" id="5886"/>
    <lineage>
        <taxon>Eukaryota</taxon>
        <taxon>Sar</taxon>
        <taxon>Alveolata</taxon>
        <taxon>Ciliophora</taxon>
        <taxon>Intramacronucleata</taxon>
        <taxon>Oligohymenophorea</taxon>
        <taxon>Peniculida</taxon>
        <taxon>Parameciidae</taxon>
        <taxon>Paramecium</taxon>
    </lineage>
</organism>
<comment type="subcellular location">
    <subcellularLocation>
        <location evidence="1">Chromosome</location>
    </subcellularLocation>
</comment>
<comment type="similarity">
    <text evidence="2">Belongs to the SSRP1 family.</text>
</comment>
<dbReference type="OMA" id="KNEHGIT"/>
<feature type="compositionally biased region" description="Basic and acidic residues" evidence="10">
    <location>
        <begin position="76"/>
        <end position="89"/>
    </location>
</feature>
<evidence type="ECO:0000313" key="12">
    <source>
        <dbReference type="EMBL" id="CAD8070843.1"/>
    </source>
</evidence>
<dbReference type="GO" id="GO:0031491">
    <property type="term" value="F:nucleosome binding"/>
    <property type="evidence" value="ECO:0007669"/>
    <property type="project" value="TreeGrafter"/>
</dbReference>
<protein>
    <recommendedName>
        <fullName evidence="11">Histone chaperone RTT106/FACT complex subunit SPT16-like middle domain-containing protein</fullName>
    </recommendedName>
</protein>
<feature type="compositionally biased region" description="Acidic residues" evidence="10">
    <location>
        <begin position="400"/>
        <end position="427"/>
    </location>
</feature>
<dbReference type="Proteomes" id="UP000688137">
    <property type="component" value="Unassembled WGS sequence"/>
</dbReference>
<dbReference type="Pfam" id="PF08512">
    <property type="entry name" value="Rttp106-like_middle"/>
    <property type="match status" value="1"/>
</dbReference>
<dbReference type="CDD" id="cd13230">
    <property type="entry name" value="PH1_SSRP1-like"/>
    <property type="match status" value="1"/>
</dbReference>
<dbReference type="InterPro" id="IPR024954">
    <property type="entry name" value="SSRP1_DD"/>
</dbReference>
<evidence type="ECO:0000256" key="10">
    <source>
        <dbReference type="SAM" id="MobiDB-lite"/>
    </source>
</evidence>
<evidence type="ECO:0000256" key="8">
    <source>
        <dbReference type="ARBA" id="ARBA00023204"/>
    </source>
</evidence>
<keyword evidence="5" id="KW-0227">DNA damage</keyword>
<dbReference type="Pfam" id="PF21103">
    <property type="entry name" value="PH1_SSRP1-like"/>
    <property type="match status" value="1"/>
</dbReference>
<feature type="region of interest" description="Disordered" evidence="10">
    <location>
        <begin position="76"/>
        <end position="109"/>
    </location>
</feature>
<dbReference type="EMBL" id="CAJJDM010000046">
    <property type="protein sequence ID" value="CAD8070843.1"/>
    <property type="molecule type" value="Genomic_DNA"/>
</dbReference>
<feature type="region of interest" description="Disordered" evidence="10">
    <location>
        <begin position="369"/>
        <end position="434"/>
    </location>
</feature>
<evidence type="ECO:0000256" key="3">
    <source>
        <dbReference type="ARBA" id="ARBA00022454"/>
    </source>
</evidence>
<evidence type="ECO:0000256" key="7">
    <source>
        <dbReference type="ARBA" id="ARBA00023163"/>
    </source>
</evidence>
<keyword evidence="6" id="KW-0805">Transcription regulation</keyword>
<dbReference type="InterPro" id="IPR013719">
    <property type="entry name" value="RTT106/SPT16-like_middle_dom"/>
</dbReference>
<dbReference type="PANTHER" id="PTHR45849:SF1">
    <property type="entry name" value="FACT COMPLEX SUBUNIT SSRP1"/>
    <property type="match status" value="1"/>
</dbReference>
<evidence type="ECO:0000256" key="4">
    <source>
        <dbReference type="ARBA" id="ARBA00022705"/>
    </source>
</evidence>